<evidence type="ECO:0000313" key="1">
    <source>
        <dbReference type="EMBL" id="KAG7160393.1"/>
    </source>
</evidence>
<dbReference type="EMBL" id="JAHLQT010031306">
    <property type="protein sequence ID" value="KAG7160393.1"/>
    <property type="molecule type" value="Genomic_DNA"/>
</dbReference>
<keyword evidence="2" id="KW-1185">Reference proteome</keyword>
<evidence type="ECO:0000313" key="2">
    <source>
        <dbReference type="Proteomes" id="UP000747542"/>
    </source>
</evidence>
<sequence>MSNMFLVLPIKVTQAASPLQAWVRAAHVSSSCQFSGTRRASLPPVYTLSLRPAVMQADGHPLGPWLPPTAHTCAHMHQEHVHVSEFMQPPLCYG</sequence>
<comment type="caution">
    <text evidence="1">The sequence shown here is derived from an EMBL/GenBank/DDBJ whole genome shotgun (WGS) entry which is preliminary data.</text>
</comment>
<dbReference type="AlphaFoldDB" id="A0A8J5JSU5"/>
<accession>A0A8J5JSU5</accession>
<reference evidence="1" key="1">
    <citation type="journal article" date="2021" name="Sci. Adv.">
        <title>The American lobster genome reveals insights on longevity, neural, and immune adaptations.</title>
        <authorList>
            <person name="Polinski J.M."/>
            <person name="Zimin A.V."/>
            <person name="Clark K.F."/>
            <person name="Kohn A.B."/>
            <person name="Sadowski N."/>
            <person name="Timp W."/>
            <person name="Ptitsyn A."/>
            <person name="Khanna P."/>
            <person name="Romanova D.Y."/>
            <person name="Williams P."/>
            <person name="Greenwood S.J."/>
            <person name="Moroz L.L."/>
            <person name="Walt D.R."/>
            <person name="Bodnar A.G."/>
        </authorList>
    </citation>
    <scope>NUCLEOTIDE SEQUENCE</scope>
    <source>
        <strain evidence="1">GMGI-L3</strain>
    </source>
</reference>
<protein>
    <submittedName>
        <fullName evidence="1">Uncharacterized protein</fullName>
    </submittedName>
</protein>
<gene>
    <name evidence="1" type="ORF">Hamer_G001621</name>
</gene>
<proteinExistence type="predicted"/>
<organism evidence="1 2">
    <name type="scientific">Homarus americanus</name>
    <name type="common">American lobster</name>
    <dbReference type="NCBI Taxonomy" id="6706"/>
    <lineage>
        <taxon>Eukaryota</taxon>
        <taxon>Metazoa</taxon>
        <taxon>Ecdysozoa</taxon>
        <taxon>Arthropoda</taxon>
        <taxon>Crustacea</taxon>
        <taxon>Multicrustacea</taxon>
        <taxon>Malacostraca</taxon>
        <taxon>Eumalacostraca</taxon>
        <taxon>Eucarida</taxon>
        <taxon>Decapoda</taxon>
        <taxon>Pleocyemata</taxon>
        <taxon>Astacidea</taxon>
        <taxon>Nephropoidea</taxon>
        <taxon>Nephropidae</taxon>
        <taxon>Homarus</taxon>
    </lineage>
</organism>
<dbReference type="Proteomes" id="UP000747542">
    <property type="component" value="Unassembled WGS sequence"/>
</dbReference>
<name>A0A8J5JSU5_HOMAM</name>